<protein>
    <submittedName>
        <fullName evidence="2">Uncharacterized protein</fullName>
    </submittedName>
</protein>
<dbReference type="AlphaFoldDB" id="A0A8J2JJ70"/>
<reference evidence="2" key="1">
    <citation type="submission" date="2021-06" db="EMBL/GenBank/DDBJ databases">
        <authorList>
            <person name="Hodson N. C."/>
            <person name="Mongue J. A."/>
            <person name="Jaron S. K."/>
        </authorList>
    </citation>
    <scope>NUCLEOTIDE SEQUENCE</scope>
</reference>
<proteinExistence type="predicted"/>
<accession>A0A8J2JJ70</accession>
<sequence>MKTCITLVILVAVAVVAVSAGHKGGKGKHGMMHQKCKDKEVDFSKVKEHFKGCKPKSHDGDKKKMMQEASMCMLKAQGIMEDGKFNEDNCMETMKKLLGENANMVGNVCTNCKDEPMDNLMMCMMKEWKQSCHNGGQKPAEPEEDD</sequence>
<evidence type="ECO:0000313" key="2">
    <source>
        <dbReference type="EMBL" id="CAG7719277.1"/>
    </source>
</evidence>
<comment type="caution">
    <text evidence="2">The sequence shown here is derived from an EMBL/GenBank/DDBJ whole genome shotgun (WGS) entry which is preliminary data.</text>
</comment>
<evidence type="ECO:0000256" key="1">
    <source>
        <dbReference type="SAM" id="SignalP"/>
    </source>
</evidence>
<feature type="chain" id="PRO_5035289633" evidence="1">
    <location>
        <begin position="21"/>
        <end position="146"/>
    </location>
</feature>
<keyword evidence="3" id="KW-1185">Reference proteome</keyword>
<dbReference type="Proteomes" id="UP000708208">
    <property type="component" value="Unassembled WGS sequence"/>
</dbReference>
<dbReference type="EMBL" id="CAJVCH010060129">
    <property type="protein sequence ID" value="CAG7719277.1"/>
    <property type="molecule type" value="Genomic_DNA"/>
</dbReference>
<keyword evidence="1" id="KW-0732">Signal</keyword>
<evidence type="ECO:0000313" key="3">
    <source>
        <dbReference type="Proteomes" id="UP000708208"/>
    </source>
</evidence>
<feature type="signal peptide" evidence="1">
    <location>
        <begin position="1"/>
        <end position="20"/>
    </location>
</feature>
<name>A0A8J2JJ70_9HEXA</name>
<organism evidence="2 3">
    <name type="scientific">Allacma fusca</name>
    <dbReference type="NCBI Taxonomy" id="39272"/>
    <lineage>
        <taxon>Eukaryota</taxon>
        <taxon>Metazoa</taxon>
        <taxon>Ecdysozoa</taxon>
        <taxon>Arthropoda</taxon>
        <taxon>Hexapoda</taxon>
        <taxon>Collembola</taxon>
        <taxon>Symphypleona</taxon>
        <taxon>Sminthuridae</taxon>
        <taxon>Allacma</taxon>
    </lineage>
</organism>
<gene>
    <name evidence="2" type="ORF">AFUS01_LOCUS8610</name>
</gene>